<dbReference type="PROSITE" id="PS50002">
    <property type="entry name" value="SH3"/>
    <property type="match status" value="1"/>
</dbReference>
<evidence type="ECO:0000256" key="2">
    <source>
        <dbReference type="ARBA" id="ARBA00022443"/>
    </source>
</evidence>
<keyword evidence="2 7" id="KW-0728">SH3 domain</keyword>
<dbReference type="Gene3D" id="1.20.1270.60">
    <property type="entry name" value="Arfaptin homology (AH) domain/BAR domain"/>
    <property type="match status" value="1"/>
</dbReference>
<evidence type="ECO:0000313" key="14">
    <source>
        <dbReference type="Proteomes" id="UP001152799"/>
    </source>
</evidence>
<dbReference type="Proteomes" id="UP001152799">
    <property type="component" value="Chromosome 4"/>
</dbReference>
<dbReference type="GO" id="GO:0005886">
    <property type="term" value="C:plasma membrane"/>
    <property type="evidence" value="ECO:0007669"/>
    <property type="project" value="TreeGrafter"/>
</dbReference>
<gene>
    <name evidence="13" type="ORF">CEUTPL_LOCUS8075</name>
</gene>
<evidence type="ECO:0000313" key="13">
    <source>
        <dbReference type="EMBL" id="CAG9767512.1"/>
    </source>
</evidence>
<dbReference type="SUPFAM" id="SSF50044">
    <property type="entry name" value="SH3-domain"/>
    <property type="match status" value="1"/>
</dbReference>
<evidence type="ECO:0000256" key="8">
    <source>
        <dbReference type="PROSITE-ProRule" id="PRU01077"/>
    </source>
</evidence>
<dbReference type="Pfam" id="PF25610">
    <property type="entry name" value="HR1_TOCA"/>
    <property type="match status" value="1"/>
</dbReference>
<protein>
    <recommendedName>
        <fullName evidence="15">Nostrin</fullName>
    </recommendedName>
</protein>
<evidence type="ECO:0000256" key="3">
    <source>
        <dbReference type="ARBA" id="ARBA00022490"/>
    </source>
</evidence>
<dbReference type="InterPro" id="IPR057870">
    <property type="entry name" value="HR1_TOCA"/>
</dbReference>
<dbReference type="InterPro" id="IPR035656">
    <property type="entry name" value="Nostrin_SH3"/>
</dbReference>
<feature type="domain" description="SH3" evidence="11">
    <location>
        <begin position="975"/>
        <end position="1034"/>
    </location>
</feature>
<evidence type="ECO:0000256" key="5">
    <source>
        <dbReference type="ARBA" id="ARBA00023054"/>
    </source>
</evidence>
<reference evidence="13" key="1">
    <citation type="submission" date="2022-01" db="EMBL/GenBank/DDBJ databases">
        <authorList>
            <person name="King R."/>
        </authorList>
    </citation>
    <scope>NUCLEOTIDE SEQUENCE</scope>
</reference>
<feature type="region of interest" description="Disordered" evidence="10">
    <location>
        <begin position="62"/>
        <end position="105"/>
    </location>
</feature>
<feature type="compositionally biased region" description="Polar residues" evidence="10">
    <location>
        <begin position="392"/>
        <end position="415"/>
    </location>
</feature>
<dbReference type="EMBL" id="OU892280">
    <property type="protein sequence ID" value="CAG9767512.1"/>
    <property type="molecule type" value="Genomic_DNA"/>
</dbReference>
<dbReference type="PANTHER" id="PTHR23065:SF7">
    <property type="entry name" value="NOSTRIN, ISOFORM H"/>
    <property type="match status" value="1"/>
</dbReference>
<dbReference type="Gene3D" id="2.30.30.40">
    <property type="entry name" value="SH3 Domains"/>
    <property type="match status" value="1"/>
</dbReference>
<dbReference type="Pfam" id="PF00611">
    <property type="entry name" value="FCH"/>
    <property type="match status" value="1"/>
</dbReference>
<evidence type="ECO:0008006" key="15">
    <source>
        <dbReference type="Google" id="ProtNLM"/>
    </source>
</evidence>
<evidence type="ECO:0000256" key="7">
    <source>
        <dbReference type="PROSITE-ProRule" id="PRU00192"/>
    </source>
</evidence>
<dbReference type="InterPro" id="IPR001060">
    <property type="entry name" value="FCH_dom"/>
</dbReference>
<keyword evidence="5 8" id="KW-0175">Coiled coil</keyword>
<dbReference type="InterPro" id="IPR001452">
    <property type="entry name" value="SH3_domain"/>
</dbReference>
<evidence type="ECO:0000256" key="4">
    <source>
        <dbReference type="ARBA" id="ARBA00022553"/>
    </source>
</evidence>
<dbReference type="AlphaFoldDB" id="A0A9N9QQ26"/>
<organism evidence="13 14">
    <name type="scientific">Ceutorhynchus assimilis</name>
    <name type="common">cabbage seed weevil</name>
    <dbReference type="NCBI Taxonomy" id="467358"/>
    <lineage>
        <taxon>Eukaryota</taxon>
        <taxon>Metazoa</taxon>
        <taxon>Ecdysozoa</taxon>
        <taxon>Arthropoda</taxon>
        <taxon>Hexapoda</taxon>
        <taxon>Insecta</taxon>
        <taxon>Pterygota</taxon>
        <taxon>Neoptera</taxon>
        <taxon>Endopterygota</taxon>
        <taxon>Coleoptera</taxon>
        <taxon>Polyphaga</taxon>
        <taxon>Cucujiformia</taxon>
        <taxon>Curculionidae</taxon>
        <taxon>Ceutorhynchinae</taxon>
        <taxon>Ceutorhynchus</taxon>
    </lineage>
</organism>
<dbReference type="OrthoDB" id="28357at2759"/>
<dbReference type="Gene3D" id="6.10.140.470">
    <property type="match status" value="1"/>
</dbReference>
<accession>A0A9N9QQ26</accession>
<dbReference type="PANTHER" id="PTHR23065">
    <property type="entry name" value="PROLINE-SERINE-THREONINE PHOSPHATASE INTERACTING PROTEIN 1"/>
    <property type="match status" value="1"/>
</dbReference>
<evidence type="ECO:0000256" key="6">
    <source>
        <dbReference type="ARBA" id="ARBA00023212"/>
    </source>
</evidence>
<dbReference type="GO" id="GO:0043226">
    <property type="term" value="C:organelle"/>
    <property type="evidence" value="ECO:0007669"/>
    <property type="project" value="UniProtKB-ARBA"/>
</dbReference>
<evidence type="ECO:0000259" key="11">
    <source>
        <dbReference type="PROSITE" id="PS50002"/>
    </source>
</evidence>
<dbReference type="InterPro" id="IPR036028">
    <property type="entry name" value="SH3-like_dom_sf"/>
</dbReference>
<feature type="region of interest" description="Disordered" evidence="10">
    <location>
        <begin position="392"/>
        <end position="423"/>
    </location>
</feature>
<dbReference type="PRINTS" id="PR00499">
    <property type="entry name" value="P67PHOX"/>
</dbReference>
<feature type="domain" description="F-BAR" evidence="12">
    <location>
        <begin position="473"/>
        <end position="754"/>
    </location>
</feature>
<evidence type="ECO:0000256" key="9">
    <source>
        <dbReference type="SAM" id="Coils"/>
    </source>
</evidence>
<feature type="compositionally biased region" description="Polar residues" evidence="10">
    <location>
        <begin position="947"/>
        <end position="966"/>
    </location>
</feature>
<dbReference type="PROSITE" id="PS51741">
    <property type="entry name" value="F_BAR"/>
    <property type="match status" value="1"/>
</dbReference>
<dbReference type="SUPFAM" id="SSF103657">
    <property type="entry name" value="BAR/IMD domain-like"/>
    <property type="match status" value="1"/>
</dbReference>
<feature type="region of interest" description="Disordered" evidence="10">
    <location>
        <begin position="909"/>
        <end position="970"/>
    </location>
</feature>
<dbReference type="SMART" id="SM00326">
    <property type="entry name" value="SH3"/>
    <property type="match status" value="1"/>
</dbReference>
<dbReference type="InterPro" id="IPR027267">
    <property type="entry name" value="AH/BAR_dom_sf"/>
</dbReference>
<proteinExistence type="predicted"/>
<keyword evidence="14" id="KW-1185">Reference proteome</keyword>
<comment type="subcellular location">
    <subcellularLocation>
        <location evidence="1">Cytoplasm</location>
        <location evidence="1">Cytoskeleton</location>
    </subcellularLocation>
</comment>
<keyword evidence="3" id="KW-0963">Cytoplasm</keyword>
<dbReference type="CDD" id="cd11823">
    <property type="entry name" value="SH3_Nostrin"/>
    <property type="match status" value="1"/>
</dbReference>
<feature type="coiled-coil region" evidence="9">
    <location>
        <begin position="653"/>
        <end position="680"/>
    </location>
</feature>
<feature type="compositionally biased region" description="Basic and acidic residues" evidence="10">
    <location>
        <begin position="77"/>
        <end position="95"/>
    </location>
</feature>
<evidence type="ECO:0000259" key="12">
    <source>
        <dbReference type="PROSITE" id="PS51741"/>
    </source>
</evidence>
<dbReference type="GO" id="GO:0005737">
    <property type="term" value="C:cytoplasm"/>
    <property type="evidence" value="ECO:0007669"/>
    <property type="project" value="TreeGrafter"/>
</dbReference>
<feature type="compositionally biased region" description="Basic and acidic residues" evidence="10">
    <location>
        <begin position="909"/>
        <end position="944"/>
    </location>
</feature>
<sequence length="1034" mass="117749">MKKFCNKIVKKEWRVTIPNVKSSPSEDSSDKNSKRSSGFYDFQEAQLEFDKCRSLPTSIYVESASSTSSSDNDDQFQDAREKIPTPDIKNSEKVNRNSASSENEIYEEPLLKNNIDKNNSQFEYDVPRISFKFIEKKKLMEEENIYENNIEPVLINHKKKSEIQIILKQPETDNEENDSSFKLEDIEEALEEINKEDASTPKSHHSGTFNTQSEIVETVPVALIKSGSDPNLAYRSDDEDFYKVPRSLKVQHRLSQSMSDFDPENMNHNEIAKSHSSIEHISCSQVQLARQKLALNKESNSLEKLDYCKTRSKLPVRLRRATLLRKPKKAMDSWNNFKSKMANMILEQAAQQRVGAFNDKEKLSLNFEEMYKSSKNRCKKYFQNTGKIISSKLSQTGRKSEPTSEVNSCANSPISETPDRKSRIQVSDIEYKLNISEGCNGVSDSEKESPMSKGESELSVDKQEEFDFSTIKSAFKKKLVYCPEGQNGFEDLRRYVKQGGDFCKEVASILQERAEAETQYAKSLSKLSLKLSKACRDGVGGLNEAWKIVAIELEAKAEAHRIAGSALLEETAKPLRNLSESQHRTRKQCENAVDKAARLLGDWRAAEAKGKKHSHVCARDNEKLQDAAVIDTTKFGKQTLSKSTSLIHLAQRQNSVDKENAKLEGKKKKAEDAVKKADIEYYTLCVRAERARLEWESSVLRGVNTFQSLEEERLNNLKLILLSYLRHNSELQPRIVEATERLKAPIEMTEPTKDLVAFQNMRQTSQQVSEQLLPDFYCEHITLAMNRERRKQALIKLLHLIRQDIDRERKSKNGLENLSKAIKQTPNFGTEDSQQSVVEKLYHMKSMLTYLEGARYKVQSALAELDSRPRSGHPLAPHITVTRDKSGLQQSVLKVPQWLREEFFETDRSPISEKSLKSEKSDNSDPHINEVDDHILDDWNHRGAADGNSNQPDSDFDEFSSQCSSTDHLETENVHPIAKCRAIYAYTPNLADELTLSAGDILKVYRQQDDGWWLGECNGNVGIFPATYVEIVPA</sequence>
<dbReference type="SMART" id="SM00055">
    <property type="entry name" value="FCH"/>
    <property type="match status" value="1"/>
</dbReference>
<name>A0A9N9QQ26_9CUCU</name>
<keyword evidence="6" id="KW-0206">Cytoskeleton</keyword>
<evidence type="ECO:0000256" key="1">
    <source>
        <dbReference type="ARBA" id="ARBA00004245"/>
    </source>
</evidence>
<dbReference type="Pfam" id="PF14604">
    <property type="entry name" value="SH3_9"/>
    <property type="match status" value="1"/>
</dbReference>
<evidence type="ECO:0000256" key="10">
    <source>
        <dbReference type="SAM" id="MobiDB-lite"/>
    </source>
</evidence>
<feature type="region of interest" description="Disordered" evidence="10">
    <location>
        <begin position="16"/>
        <end position="37"/>
    </location>
</feature>
<dbReference type="InterPro" id="IPR031160">
    <property type="entry name" value="F_BAR_dom"/>
</dbReference>
<keyword evidence="4" id="KW-0597">Phosphoprotein</keyword>